<keyword evidence="4" id="KW-1185">Reference proteome</keyword>
<proteinExistence type="predicted"/>
<gene>
    <name evidence="3" type="ORF">GCM10009754_84290</name>
</gene>
<dbReference type="Gene3D" id="3.30.9.10">
    <property type="entry name" value="D-Amino Acid Oxidase, subunit A, domain 2"/>
    <property type="match status" value="1"/>
</dbReference>
<dbReference type="SUPFAM" id="SSF51905">
    <property type="entry name" value="FAD/NAD(P)-binding domain"/>
    <property type="match status" value="1"/>
</dbReference>
<accession>A0ABN2SUI4</accession>
<reference evidence="3 4" key="1">
    <citation type="journal article" date="2019" name="Int. J. Syst. Evol. Microbiol.">
        <title>The Global Catalogue of Microorganisms (GCM) 10K type strain sequencing project: providing services to taxonomists for standard genome sequencing and annotation.</title>
        <authorList>
            <consortium name="The Broad Institute Genomics Platform"/>
            <consortium name="The Broad Institute Genome Sequencing Center for Infectious Disease"/>
            <person name="Wu L."/>
            <person name="Ma J."/>
        </authorList>
    </citation>
    <scope>NUCLEOTIDE SEQUENCE [LARGE SCALE GENOMIC DNA]</scope>
    <source>
        <strain evidence="3 4">JCM 14545</strain>
    </source>
</reference>
<evidence type="ECO:0000313" key="4">
    <source>
        <dbReference type="Proteomes" id="UP001501116"/>
    </source>
</evidence>
<comment type="caution">
    <text evidence="3">The sequence shown here is derived from an EMBL/GenBank/DDBJ whole genome shotgun (WGS) entry which is preliminary data.</text>
</comment>
<dbReference type="EMBL" id="BAAANN010000065">
    <property type="protein sequence ID" value="GAA1992469.1"/>
    <property type="molecule type" value="Genomic_DNA"/>
</dbReference>
<dbReference type="Pfam" id="PF01266">
    <property type="entry name" value="DAO"/>
    <property type="match status" value="1"/>
</dbReference>
<dbReference type="InterPro" id="IPR036188">
    <property type="entry name" value="FAD/NAD-bd_sf"/>
</dbReference>
<organism evidence="3 4">
    <name type="scientific">Amycolatopsis minnesotensis</name>
    <dbReference type="NCBI Taxonomy" id="337894"/>
    <lineage>
        <taxon>Bacteria</taxon>
        <taxon>Bacillati</taxon>
        <taxon>Actinomycetota</taxon>
        <taxon>Actinomycetes</taxon>
        <taxon>Pseudonocardiales</taxon>
        <taxon>Pseudonocardiaceae</taxon>
        <taxon>Amycolatopsis</taxon>
    </lineage>
</organism>
<dbReference type="PANTHER" id="PTHR13847:SF289">
    <property type="entry name" value="GLYCINE OXIDASE"/>
    <property type="match status" value="1"/>
</dbReference>
<dbReference type="Gene3D" id="3.50.50.60">
    <property type="entry name" value="FAD/NAD(P)-binding domain"/>
    <property type="match status" value="1"/>
</dbReference>
<keyword evidence="1" id="KW-0560">Oxidoreductase</keyword>
<dbReference type="PANTHER" id="PTHR13847">
    <property type="entry name" value="SARCOSINE DEHYDROGENASE-RELATED"/>
    <property type="match status" value="1"/>
</dbReference>
<sequence length="385" mass="41148">MKVIVVGAGILGASVARSLAATGADVQLLDRWGPGTGATATTFSWVNSNRKIQPGYFRLNVAGMAEHAKLAEELNGPRSYFRSGSVHCADARNEPWLVDNVELLRARDYPARWVGRAEAARIAGEIRIPDSTTAIAHFPGEGYVLPDRLLRNLLDDARRRGAEISTGEVVAVDETPGGSAVTLATGEVRAADRIVLATGRWTDELAARSGLDIPMMTEIEQGSPIIGLLGYATVPEAGLRCVVHTPSLNLRPAAHGKTVVQALDLNAEVDPARPPSTDGEIGRAIARRFADLLPAPPPEIELRVAIRSMPADGYTIAGFTSAHSRVYALVTHSGITLAPLLGRLAAAEITDDETSDLLRTFRPTRFAGLPRSELVVNRPTRLGEQ</sequence>
<name>A0ABN2SUI4_9PSEU</name>
<dbReference type="InterPro" id="IPR006076">
    <property type="entry name" value="FAD-dep_OxRdtase"/>
</dbReference>
<feature type="domain" description="FAD dependent oxidoreductase" evidence="2">
    <location>
        <begin position="2"/>
        <end position="347"/>
    </location>
</feature>
<dbReference type="RefSeq" id="WP_344431618.1">
    <property type="nucleotide sequence ID" value="NZ_BAAANN010000065.1"/>
</dbReference>
<evidence type="ECO:0000313" key="3">
    <source>
        <dbReference type="EMBL" id="GAA1992469.1"/>
    </source>
</evidence>
<evidence type="ECO:0000259" key="2">
    <source>
        <dbReference type="Pfam" id="PF01266"/>
    </source>
</evidence>
<evidence type="ECO:0000256" key="1">
    <source>
        <dbReference type="ARBA" id="ARBA00023002"/>
    </source>
</evidence>
<dbReference type="Proteomes" id="UP001501116">
    <property type="component" value="Unassembled WGS sequence"/>
</dbReference>
<protein>
    <submittedName>
        <fullName evidence="3">FAD-binding oxidoreductase</fullName>
    </submittedName>
</protein>